<comment type="caution">
    <text evidence="2">The sequence shown here is derived from an EMBL/GenBank/DDBJ whole genome shotgun (WGS) entry which is preliminary data.</text>
</comment>
<dbReference type="Proteomes" id="UP000438429">
    <property type="component" value="Unassembled WGS sequence"/>
</dbReference>
<keyword evidence="1" id="KW-0812">Transmembrane</keyword>
<feature type="transmembrane region" description="Helical" evidence="1">
    <location>
        <begin position="49"/>
        <end position="79"/>
    </location>
</feature>
<reference evidence="2 3" key="1">
    <citation type="submission" date="2019-06" db="EMBL/GenBank/DDBJ databases">
        <title>Draft genomes of female and male turbot (Scophthalmus maximus).</title>
        <authorList>
            <person name="Xu H."/>
            <person name="Xu X.-W."/>
            <person name="Shao C."/>
            <person name="Chen S."/>
        </authorList>
    </citation>
    <scope>NUCLEOTIDE SEQUENCE [LARGE SCALE GENOMIC DNA]</scope>
    <source>
        <strain evidence="2">Ysfricsl-2016a</strain>
        <tissue evidence="2">Blood</tissue>
    </source>
</reference>
<protein>
    <submittedName>
        <fullName evidence="2">Uncharacterized protein</fullName>
    </submittedName>
</protein>
<dbReference type="EMBL" id="VEVO01000004">
    <property type="protein sequence ID" value="KAF0042933.1"/>
    <property type="molecule type" value="Genomic_DNA"/>
</dbReference>
<proteinExistence type="predicted"/>
<sequence length="88" mass="9674">MNTTDRIPEEEEEEEEERVVWLPSTGRSVGRSVERRAALDFTERSTTRCVTVVGVVVVVVVVVVAAAVAVYVFLCGLTIEGAEFWSVS</sequence>
<dbReference type="AlphaFoldDB" id="A0A6A4TAA2"/>
<organism evidence="2 3">
    <name type="scientific">Scophthalmus maximus</name>
    <name type="common">Turbot</name>
    <name type="synonym">Psetta maxima</name>
    <dbReference type="NCBI Taxonomy" id="52904"/>
    <lineage>
        <taxon>Eukaryota</taxon>
        <taxon>Metazoa</taxon>
        <taxon>Chordata</taxon>
        <taxon>Craniata</taxon>
        <taxon>Vertebrata</taxon>
        <taxon>Euteleostomi</taxon>
        <taxon>Actinopterygii</taxon>
        <taxon>Neopterygii</taxon>
        <taxon>Teleostei</taxon>
        <taxon>Neoteleostei</taxon>
        <taxon>Acanthomorphata</taxon>
        <taxon>Carangaria</taxon>
        <taxon>Pleuronectiformes</taxon>
        <taxon>Pleuronectoidei</taxon>
        <taxon>Scophthalmidae</taxon>
        <taxon>Scophthalmus</taxon>
    </lineage>
</organism>
<accession>A0A6A4TAA2</accession>
<keyword evidence="1" id="KW-0472">Membrane</keyword>
<keyword evidence="1" id="KW-1133">Transmembrane helix</keyword>
<gene>
    <name evidence="2" type="ORF">F2P81_004270</name>
</gene>
<evidence type="ECO:0000256" key="1">
    <source>
        <dbReference type="SAM" id="Phobius"/>
    </source>
</evidence>
<evidence type="ECO:0000313" key="2">
    <source>
        <dbReference type="EMBL" id="KAF0042933.1"/>
    </source>
</evidence>
<name>A0A6A4TAA2_SCOMX</name>
<evidence type="ECO:0000313" key="3">
    <source>
        <dbReference type="Proteomes" id="UP000438429"/>
    </source>
</evidence>